<dbReference type="CDD" id="cd01898">
    <property type="entry name" value="Obg"/>
    <property type="match status" value="1"/>
</dbReference>
<comment type="caution">
    <text evidence="7">The sequence shown here is derived from an EMBL/GenBank/DDBJ whole genome shotgun (WGS) entry which is preliminary data.</text>
</comment>
<gene>
    <name evidence="7" type="ORF">POTOM_009408</name>
</gene>
<dbReference type="InterPro" id="IPR006074">
    <property type="entry name" value="GTP1-OBG_CS"/>
</dbReference>
<feature type="compositionally biased region" description="Polar residues" evidence="3">
    <location>
        <begin position="339"/>
        <end position="351"/>
    </location>
</feature>
<dbReference type="Pfam" id="PF01926">
    <property type="entry name" value="MMR_HSR1"/>
    <property type="match status" value="1"/>
</dbReference>
<evidence type="ECO:0000313" key="8">
    <source>
        <dbReference type="Proteomes" id="UP000886885"/>
    </source>
</evidence>
<dbReference type="GO" id="GO:0042254">
    <property type="term" value="P:ribosome biogenesis"/>
    <property type="evidence" value="ECO:0007669"/>
    <property type="project" value="UniProtKB-UniRule"/>
</dbReference>
<protein>
    <recommendedName>
        <fullName evidence="9">GTP-binding protein OBGC2</fullName>
    </recommendedName>
</protein>
<dbReference type="Proteomes" id="UP000886885">
    <property type="component" value="Chromosome 2D"/>
</dbReference>
<accession>A0A8X8ABY2</accession>
<organism evidence="7 8">
    <name type="scientific">Populus tomentosa</name>
    <name type="common">Chinese white poplar</name>
    <dbReference type="NCBI Taxonomy" id="118781"/>
    <lineage>
        <taxon>Eukaryota</taxon>
        <taxon>Viridiplantae</taxon>
        <taxon>Streptophyta</taxon>
        <taxon>Embryophyta</taxon>
        <taxon>Tracheophyta</taxon>
        <taxon>Spermatophyta</taxon>
        <taxon>Magnoliopsida</taxon>
        <taxon>eudicotyledons</taxon>
        <taxon>Gunneridae</taxon>
        <taxon>Pentapetalae</taxon>
        <taxon>rosids</taxon>
        <taxon>fabids</taxon>
        <taxon>Malpighiales</taxon>
        <taxon>Salicaceae</taxon>
        <taxon>Saliceae</taxon>
        <taxon>Populus</taxon>
    </lineage>
</organism>
<evidence type="ECO:0000256" key="1">
    <source>
        <dbReference type="ARBA" id="ARBA00022741"/>
    </source>
</evidence>
<dbReference type="EMBL" id="JAAWWB010000004">
    <property type="protein sequence ID" value="KAG6783737.1"/>
    <property type="molecule type" value="Genomic_DNA"/>
</dbReference>
<keyword evidence="2" id="KW-0342">GTP-binding</keyword>
<dbReference type="Pfam" id="PF10607">
    <property type="entry name" value="CTLH"/>
    <property type="match status" value="1"/>
</dbReference>
<dbReference type="GO" id="GO:0005739">
    <property type="term" value="C:mitochondrion"/>
    <property type="evidence" value="ECO:0007669"/>
    <property type="project" value="TreeGrafter"/>
</dbReference>
<dbReference type="InterPro" id="IPR045086">
    <property type="entry name" value="OBG_GTPase"/>
</dbReference>
<dbReference type="PROSITE" id="PS50896">
    <property type="entry name" value="LISH"/>
    <property type="match status" value="1"/>
</dbReference>
<proteinExistence type="predicted"/>
<dbReference type="InterPro" id="IPR006169">
    <property type="entry name" value="GTP1_OBG_dom"/>
</dbReference>
<dbReference type="Pfam" id="PF01018">
    <property type="entry name" value="GTP1_OBG"/>
    <property type="match status" value="1"/>
</dbReference>
<feature type="domain" description="OBG-type G" evidence="5">
    <location>
        <begin position="516"/>
        <end position="731"/>
    </location>
</feature>
<dbReference type="SMART" id="SM00757">
    <property type="entry name" value="CRA"/>
    <property type="match status" value="1"/>
</dbReference>
<dbReference type="InterPro" id="IPR006595">
    <property type="entry name" value="CTLH_C"/>
</dbReference>
<feature type="region of interest" description="Disordered" evidence="3">
    <location>
        <begin position="334"/>
        <end position="364"/>
    </location>
</feature>
<dbReference type="InterPro" id="IPR006073">
    <property type="entry name" value="GTP-bd"/>
</dbReference>
<dbReference type="InterPro" id="IPR006594">
    <property type="entry name" value="LisH"/>
</dbReference>
<evidence type="ECO:0000256" key="2">
    <source>
        <dbReference type="ARBA" id="ARBA00023134"/>
    </source>
</evidence>
<dbReference type="PROSITE" id="PS00905">
    <property type="entry name" value="GTP1_OBG"/>
    <property type="match status" value="1"/>
</dbReference>
<feature type="domain" description="Obg" evidence="6">
    <location>
        <begin position="317"/>
        <end position="515"/>
    </location>
</feature>
<feature type="domain" description="CTLH" evidence="4">
    <location>
        <begin position="53"/>
        <end position="110"/>
    </location>
</feature>
<dbReference type="PROSITE" id="PS50897">
    <property type="entry name" value="CTLH"/>
    <property type="match status" value="1"/>
</dbReference>
<evidence type="ECO:0000259" key="4">
    <source>
        <dbReference type="PROSITE" id="PS50897"/>
    </source>
</evidence>
<dbReference type="PANTHER" id="PTHR11702:SF39">
    <property type="entry name" value="GTP-BINDING PROTEIN OBGC2-RELATED"/>
    <property type="match status" value="1"/>
</dbReference>
<reference evidence="7" key="1">
    <citation type="journal article" date="2020" name="bioRxiv">
        <title>Hybrid origin of Populus tomentosa Carr. identified through genome sequencing and phylogenomic analysis.</title>
        <authorList>
            <person name="An X."/>
            <person name="Gao K."/>
            <person name="Chen Z."/>
            <person name="Li J."/>
            <person name="Yang X."/>
            <person name="Yang X."/>
            <person name="Zhou J."/>
            <person name="Guo T."/>
            <person name="Zhao T."/>
            <person name="Huang S."/>
            <person name="Miao D."/>
            <person name="Khan W.U."/>
            <person name="Rao P."/>
            <person name="Ye M."/>
            <person name="Lei B."/>
            <person name="Liao W."/>
            <person name="Wang J."/>
            <person name="Ji L."/>
            <person name="Li Y."/>
            <person name="Guo B."/>
            <person name="Mustafa N.S."/>
            <person name="Li S."/>
            <person name="Yun Q."/>
            <person name="Keller S.R."/>
            <person name="Mao J."/>
            <person name="Zhang R."/>
            <person name="Strauss S.H."/>
        </authorList>
    </citation>
    <scope>NUCLEOTIDE SEQUENCE</scope>
    <source>
        <strain evidence="7">GM15</strain>
        <tissue evidence="7">Leaf</tissue>
    </source>
</reference>
<evidence type="ECO:0000256" key="3">
    <source>
        <dbReference type="SAM" id="MobiDB-lite"/>
    </source>
</evidence>
<keyword evidence="8" id="KW-1185">Reference proteome</keyword>
<name>A0A8X8ABY2_POPTO</name>
<dbReference type="InterPro" id="IPR031167">
    <property type="entry name" value="G_OBG"/>
</dbReference>
<evidence type="ECO:0000313" key="7">
    <source>
        <dbReference type="EMBL" id="KAG6783737.1"/>
    </source>
</evidence>
<dbReference type="PROSITE" id="PS51883">
    <property type="entry name" value="OBG"/>
    <property type="match status" value="1"/>
</dbReference>
<dbReference type="OrthoDB" id="347018at2759"/>
<evidence type="ECO:0000259" key="6">
    <source>
        <dbReference type="PROSITE" id="PS51883"/>
    </source>
</evidence>
<dbReference type="PROSITE" id="PS51710">
    <property type="entry name" value="G_OBG"/>
    <property type="match status" value="1"/>
</dbReference>
<evidence type="ECO:0000259" key="5">
    <source>
        <dbReference type="PROSITE" id="PS51710"/>
    </source>
</evidence>
<dbReference type="AlphaFoldDB" id="A0A8X8ABY2"/>
<dbReference type="InterPro" id="IPR024964">
    <property type="entry name" value="CTLH/CRA"/>
</dbReference>
<keyword evidence="1" id="KW-0547">Nucleotide-binding</keyword>
<dbReference type="GO" id="GO:0005525">
    <property type="term" value="F:GTP binding"/>
    <property type="evidence" value="ECO:0007669"/>
    <property type="project" value="UniProtKB-KW"/>
</dbReference>
<dbReference type="GO" id="GO:0003924">
    <property type="term" value="F:GTPase activity"/>
    <property type="evidence" value="ECO:0007669"/>
    <property type="project" value="InterPro"/>
</dbReference>
<sequence>MDVDPRHYEQIAIKDSDIHNIVLSYLVHNCYGETLESFVACSGMPEPADYIEDMEKRKGIVHCALEGNALKAVELTEQVACDLLENNKDLHFDLLSLHFADLVCAKKCTEALEFAQKKLTPFGKEKKYVEKLEDFMALLAYEEPEKSPVFHLLGLEYRQHVADKLNRAILAHANLPSYTAIERLIQQTTVVRQSLNQDHGKSSESIRILLPPHGLGVRFVHGKITVINAFTSVKVVEKAVSCLMCLLLPAFGEVDRIRSGLFTCSLSNSDNAVNTCNSIFFASKPPLGQRHVVPPRLAKAKETISTTNPDSLIKEPHKYFDQVIITVRSGDGGHGSILNMPNQRNNNNGSKGKQEKRSRNKSSYKRDFHGSLILPVGGHGGDVVIYADEGKDSLLELHSKSRFNAKRGGNVDAMGVLTSQLHNGFAAPTLRIPVPVGTVVKRKRGMLLADLAQPGDEILVARGGQGGISLIEAPEHRKKRLMTLTTNVMRDDSDKVLILGQSGEEVSLELILRVVADVGLVGLPNAGKSTLLAAITLAKPDIADYPFTTLMPNLGRLNGDPALGAGMYSSEATLADLPGLIEGAHLGKGLGRNFLRHLRRTRVLVHVVDAAAEDPVNDYRTVKEELRMYNPEYLERPYVVVLNKIDLPKGRDRLLSLTEEILRIGCDEVPSEPKMMSKDAYADKLPSQITNEDKKDKELEDYPRPLAVVGVSVLKGIRVNEMLKEIRAALRKCRDSHEALEPSTKTNCNIYAELLTKLDLQFMLRLQNAGVVFIPVRKLAVFFNSHAPSYQQRRRLTDSCTKKLKVHDPSWNMNAMYQQSVAVRINALFFSARTYLESDPMDRPKGRDSVYGINVKNLLVGLLLKSFYIVILIIF</sequence>
<dbReference type="SMART" id="SM00668">
    <property type="entry name" value="CTLH"/>
    <property type="match status" value="1"/>
</dbReference>
<dbReference type="PANTHER" id="PTHR11702">
    <property type="entry name" value="DEVELOPMENTALLY REGULATED GTP-BINDING PROTEIN-RELATED"/>
    <property type="match status" value="1"/>
</dbReference>
<evidence type="ECO:0008006" key="9">
    <source>
        <dbReference type="Google" id="ProtNLM"/>
    </source>
</evidence>
<dbReference type="InterPro" id="IPR013144">
    <property type="entry name" value="CRA_dom"/>
</dbReference>